<dbReference type="Pfam" id="PF08840">
    <property type="entry name" value="BAAT_C"/>
    <property type="match status" value="1"/>
</dbReference>
<keyword evidence="3" id="KW-1185">Reference proteome</keyword>
<dbReference type="SUPFAM" id="SSF53474">
    <property type="entry name" value="alpha/beta-Hydrolases"/>
    <property type="match status" value="1"/>
</dbReference>
<dbReference type="PANTHER" id="PTHR10824">
    <property type="entry name" value="ACYL-COENZYME A THIOESTERASE-RELATED"/>
    <property type="match status" value="1"/>
</dbReference>
<gene>
    <name evidence="2" type="ORF">GJE22_02940</name>
</gene>
<feature type="domain" description="BAAT/Acyl-CoA thioester hydrolase C-terminal" evidence="1">
    <location>
        <begin position="244"/>
        <end position="320"/>
    </location>
</feature>
<dbReference type="GO" id="GO:0006631">
    <property type="term" value="P:fatty acid metabolic process"/>
    <property type="evidence" value="ECO:0007669"/>
    <property type="project" value="TreeGrafter"/>
</dbReference>
<reference evidence="3" key="1">
    <citation type="submission" date="2019-08" db="EMBL/GenBank/DDBJ databases">
        <title>Arthrobacter sp. nov., isolated from plateau pika and Tibetan wild ass.</title>
        <authorList>
            <person name="Ge Y."/>
        </authorList>
    </citation>
    <scope>NUCLEOTIDE SEQUENCE [LARGE SCALE GENOMIC DNA]</scope>
    <source>
        <strain evidence="3">HF-1365</strain>
    </source>
</reference>
<sequence length="357" mass="39705">MDGRMHAHCDVVSRLRMASRSATGALRALWRLEQPRVHHHVRSNAGFLVCIGGLAIRMECFAVEKDGFYGFLHEPTTGPSPDGEFSGRFTGKALIVLGGSEGNENIPRNLGARFAREGVAALGLCYWNVPGLPDELVEVPVESVERACALLRSRGYERIGIYGISKGGELALLAASLMPDLTCAVALSPLDHVMPGITGSGGLASKGVSTRSSWTWRGESLGCAPGGIRLPYLGIIRRMITERQLDMRFVYERMLEGASATSAIKVERINGPVMLISPEHDAMWPSDEACRRIERRLRAQDHPWEVARVTYEHASHIMVPMETDMLRLFREERRFPQECSTSREDAFRRTLAFLEQW</sequence>
<dbReference type="PANTHER" id="PTHR10824:SF4">
    <property type="entry name" value="ACYL-COENZYME A THIOESTERASE 1-LIKE"/>
    <property type="match status" value="1"/>
</dbReference>
<dbReference type="InterPro" id="IPR014940">
    <property type="entry name" value="BAAT_C"/>
</dbReference>
<evidence type="ECO:0000313" key="3">
    <source>
        <dbReference type="Proteomes" id="UP000470010"/>
    </source>
</evidence>
<dbReference type="Proteomes" id="UP000470010">
    <property type="component" value="Unassembled WGS sequence"/>
</dbReference>
<protein>
    <recommendedName>
        <fullName evidence="1">BAAT/Acyl-CoA thioester hydrolase C-terminal domain-containing protein</fullName>
    </recommendedName>
</protein>
<evidence type="ECO:0000313" key="2">
    <source>
        <dbReference type="EMBL" id="MRX79566.1"/>
    </source>
</evidence>
<dbReference type="Gene3D" id="3.40.50.1820">
    <property type="entry name" value="alpha/beta hydrolase"/>
    <property type="match status" value="1"/>
</dbReference>
<dbReference type="GO" id="GO:0047617">
    <property type="term" value="F:fatty acyl-CoA hydrolase activity"/>
    <property type="evidence" value="ECO:0007669"/>
    <property type="project" value="TreeGrafter"/>
</dbReference>
<dbReference type="InterPro" id="IPR029058">
    <property type="entry name" value="AB_hydrolase_fold"/>
</dbReference>
<dbReference type="AlphaFoldDB" id="A0A7K0G994"/>
<proteinExistence type="predicted"/>
<name>A0A7K0G994_9ACTN</name>
<accession>A0A7K0G994</accession>
<evidence type="ECO:0000259" key="1">
    <source>
        <dbReference type="Pfam" id="PF08840"/>
    </source>
</evidence>
<organism evidence="2 3">
    <name type="scientific">Enorma shizhengliae</name>
    <dbReference type="NCBI Taxonomy" id="2606615"/>
    <lineage>
        <taxon>Bacteria</taxon>
        <taxon>Bacillati</taxon>
        <taxon>Actinomycetota</taxon>
        <taxon>Coriobacteriia</taxon>
        <taxon>Coriobacteriales</taxon>
        <taxon>Coriobacteriaceae</taxon>
        <taxon>Enorma</taxon>
    </lineage>
</organism>
<dbReference type="EMBL" id="VTFZ01000002">
    <property type="protein sequence ID" value="MRX79566.1"/>
    <property type="molecule type" value="Genomic_DNA"/>
</dbReference>
<dbReference type="GO" id="GO:0006637">
    <property type="term" value="P:acyl-CoA metabolic process"/>
    <property type="evidence" value="ECO:0007669"/>
    <property type="project" value="TreeGrafter"/>
</dbReference>
<comment type="caution">
    <text evidence="2">The sequence shown here is derived from an EMBL/GenBank/DDBJ whole genome shotgun (WGS) entry which is preliminary data.</text>
</comment>